<evidence type="ECO:0000256" key="1">
    <source>
        <dbReference type="SAM" id="MobiDB-lite"/>
    </source>
</evidence>
<feature type="compositionally biased region" description="Basic and acidic residues" evidence="1">
    <location>
        <begin position="197"/>
        <end position="210"/>
    </location>
</feature>
<protein>
    <submittedName>
        <fullName evidence="3">Uncharacterized protein</fullName>
    </submittedName>
</protein>
<organism evidence="2 3">
    <name type="scientific">Romanomermis culicivorax</name>
    <name type="common">Nematode worm</name>
    <dbReference type="NCBI Taxonomy" id="13658"/>
    <lineage>
        <taxon>Eukaryota</taxon>
        <taxon>Metazoa</taxon>
        <taxon>Ecdysozoa</taxon>
        <taxon>Nematoda</taxon>
        <taxon>Enoplea</taxon>
        <taxon>Dorylaimia</taxon>
        <taxon>Mermithida</taxon>
        <taxon>Mermithoidea</taxon>
        <taxon>Mermithidae</taxon>
        <taxon>Romanomermis</taxon>
    </lineage>
</organism>
<sequence length="222" mass="25087">MPKNLNTSYFLGLSSDQMDEIKNCYVQSEPTAPAPLSGQNPYHINDLDLQAGLILASYENVISGTNMGSWYTGVGPVVVLNRQSAQENPVILYSNHLLPNYSLVKLDDSTLIITNLVSNMAKGLIIRHRSVPLFSIIIKNFKEKRMRSLTLKFEHQMVLNISQLAKSEMLTFYEFERKLFAIDESIDKEGFSLEHDTRFDAPPIDKESMNKPKSKSKVKTGK</sequence>
<reference evidence="3" key="1">
    <citation type="submission" date="2022-11" db="UniProtKB">
        <authorList>
            <consortium name="WormBaseParasite"/>
        </authorList>
    </citation>
    <scope>IDENTIFICATION</scope>
</reference>
<keyword evidence="2" id="KW-1185">Reference proteome</keyword>
<dbReference type="WBParaSite" id="nRc.2.0.1.t01561-RA">
    <property type="protein sequence ID" value="nRc.2.0.1.t01561-RA"/>
    <property type="gene ID" value="nRc.2.0.1.g01561"/>
</dbReference>
<evidence type="ECO:0000313" key="2">
    <source>
        <dbReference type="Proteomes" id="UP000887565"/>
    </source>
</evidence>
<dbReference type="AlphaFoldDB" id="A0A915HJQ3"/>
<proteinExistence type="predicted"/>
<dbReference type="Proteomes" id="UP000887565">
    <property type="component" value="Unplaced"/>
</dbReference>
<feature type="compositionally biased region" description="Basic residues" evidence="1">
    <location>
        <begin position="212"/>
        <end position="222"/>
    </location>
</feature>
<feature type="region of interest" description="Disordered" evidence="1">
    <location>
        <begin position="197"/>
        <end position="222"/>
    </location>
</feature>
<accession>A0A915HJQ3</accession>
<evidence type="ECO:0000313" key="3">
    <source>
        <dbReference type="WBParaSite" id="nRc.2.0.1.t01561-RA"/>
    </source>
</evidence>
<name>A0A915HJQ3_ROMCU</name>